<keyword evidence="6" id="KW-1003">Cell membrane</keyword>
<dbReference type="EMBL" id="JBHTKL010000005">
    <property type="protein sequence ID" value="MFD1020486.1"/>
    <property type="molecule type" value="Genomic_DNA"/>
</dbReference>
<keyword evidence="5 6" id="KW-0472">Membrane</keyword>
<evidence type="ECO:0000256" key="6">
    <source>
        <dbReference type="RuleBase" id="RU363041"/>
    </source>
</evidence>
<dbReference type="Proteomes" id="UP001596990">
    <property type="component" value="Unassembled WGS sequence"/>
</dbReference>
<evidence type="ECO:0000256" key="4">
    <source>
        <dbReference type="ARBA" id="ARBA00022989"/>
    </source>
</evidence>
<proteinExistence type="inferred from homology"/>
<accession>A0ABW3L3V9</accession>
<feature type="transmembrane region" description="Helical" evidence="6">
    <location>
        <begin position="197"/>
        <end position="216"/>
    </location>
</feature>
<feature type="transmembrane region" description="Helical" evidence="6">
    <location>
        <begin position="82"/>
        <end position="100"/>
    </location>
</feature>
<dbReference type="Pfam" id="PF01925">
    <property type="entry name" value="TauE"/>
    <property type="match status" value="1"/>
</dbReference>
<dbReference type="RefSeq" id="WP_386062189.1">
    <property type="nucleotide sequence ID" value="NZ_JBHTKL010000005.1"/>
</dbReference>
<feature type="transmembrane region" description="Helical" evidence="6">
    <location>
        <begin position="50"/>
        <end position="70"/>
    </location>
</feature>
<comment type="similarity">
    <text evidence="2 6">Belongs to the 4-toluene sulfonate uptake permease (TSUP) (TC 2.A.102) family.</text>
</comment>
<evidence type="ECO:0000313" key="8">
    <source>
        <dbReference type="Proteomes" id="UP001596990"/>
    </source>
</evidence>
<keyword evidence="4 6" id="KW-1133">Transmembrane helix</keyword>
<feature type="transmembrane region" description="Helical" evidence="6">
    <location>
        <begin position="106"/>
        <end position="123"/>
    </location>
</feature>
<gene>
    <name evidence="7" type="ORF">ACFQ2J_14960</name>
</gene>
<evidence type="ECO:0000256" key="5">
    <source>
        <dbReference type="ARBA" id="ARBA00023136"/>
    </source>
</evidence>
<feature type="transmembrane region" description="Helical" evidence="6">
    <location>
        <begin position="253"/>
        <end position="271"/>
    </location>
</feature>
<dbReference type="PANTHER" id="PTHR43701">
    <property type="entry name" value="MEMBRANE TRANSPORTER PROTEIN MJ0441-RELATED"/>
    <property type="match status" value="1"/>
</dbReference>
<keyword evidence="8" id="KW-1185">Reference proteome</keyword>
<feature type="transmembrane region" description="Helical" evidence="6">
    <location>
        <begin position="149"/>
        <end position="165"/>
    </location>
</feature>
<keyword evidence="3 6" id="KW-0812">Transmembrane</keyword>
<feature type="transmembrane region" description="Helical" evidence="6">
    <location>
        <begin position="222"/>
        <end position="241"/>
    </location>
</feature>
<sequence>MVIIVSFIIGLITAIAGSIAGLGGGVILVPVVLFLHEVWDAFAWATPQKVVGISLVVMIFTGLSSMLSYMKSKRIDFKSGSIFIGGSIPGGIFGSYLNQFFSTDHFSLFFGIVMLLVFSVFFIRTKDNRALLKSENGLARTAEIDGKMFHYRISIVTGLLLSFVVGMLSGLFGIGGGSLMVPAMILLFGFPAHIATATSMFMIFFASISSSATHILLGHVDWIYTLAFIPGAYIGGTLGAKINQKLKGNAVEWVLRGLLLLIAIRMIWQGIV</sequence>
<comment type="subcellular location">
    <subcellularLocation>
        <location evidence="6">Cell membrane</location>
        <topology evidence="6">Multi-pass membrane protein</topology>
    </subcellularLocation>
    <subcellularLocation>
        <location evidence="1">Membrane</location>
        <topology evidence="1">Multi-pass membrane protein</topology>
    </subcellularLocation>
</comment>
<dbReference type="InterPro" id="IPR002781">
    <property type="entry name" value="TM_pro_TauE-like"/>
</dbReference>
<dbReference type="PANTHER" id="PTHR43701:SF2">
    <property type="entry name" value="MEMBRANE TRANSPORTER PROTEIN YJNA-RELATED"/>
    <property type="match status" value="1"/>
</dbReference>
<evidence type="ECO:0000313" key="7">
    <source>
        <dbReference type="EMBL" id="MFD1020486.1"/>
    </source>
</evidence>
<protein>
    <recommendedName>
        <fullName evidence="6">Probable membrane transporter protein</fullName>
    </recommendedName>
</protein>
<name>A0ABW3L3V9_9BACI</name>
<comment type="caution">
    <text evidence="7">The sequence shown here is derived from an EMBL/GenBank/DDBJ whole genome shotgun (WGS) entry which is preliminary data.</text>
</comment>
<evidence type="ECO:0000256" key="1">
    <source>
        <dbReference type="ARBA" id="ARBA00004141"/>
    </source>
</evidence>
<feature type="transmembrane region" description="Helical" evidence="6">
    <location>
        <begin position="7"/>
        <end position="35"/>
    </location>
</feature>
<organism evidence="7 8">
    <name type="scientific">Thalassobacillus hwangdonensis</name>
    <dbReference type="NCBI Taxonomy" id="546108"/>
    <lineage>
        <taxon>Bacteria</taxon>
        <taxon>Bacillati</taxon>
        <taxon>Bacillota</taxon>
        <taxon>Bacilli</taxon>
        <taxon>Bacillales</taxon>
        <taxon>Bacillaceae</taxon>
        <taxon>Thalassobacillus</taxon>
    </lineage>
</organism>
<reference evidence="8" key="1">
    <citation type="journal article" date="2019" name="Int. J. Syst. Evol. Microbiol.">
        <title>The Global Catalogue of Microorganisms (GCM) 10K type strain sequencing project: providing services to taxonomists for standard genome sequencing and annotation.</title>
        <authorList>
            <consortium name="The Broad Institute Genomics Platform"/>
            <consortium name="The Broad Institute Genome Sequencing Center for Infectious Disease"/>
            <person name="Wu L."/>
            <person name="Ma J."/>
        </authorList>
    </citation>
    <scope>NUCLEOTIDE SEQUENCE [LARGE SCALE GENOMIC DNA]</scope>
    <source>
        <strain evidence="8">CCUG 56607</strain>
    </source>
</reference>
<evidence type="ECO:0000256" key="3">
    <source>
        <dbReference type="ARBA" id="ARBA00022692"/>
    </source>
</evidence>
<dbReference type="InterPro" id="IPR051598">
    <property type="entry name" value="TSUP/Inactive_protease-like"/>
</dbReference>
<evidence type="ECO:0000256" key="2">
    <source>
        <dbReference type="ARBA" id="ARBA00009142"/>
    </source>
</evidence>